<dbReference type="PANTHER" id="PTHR21646:SF16">
    <property type="entry name" value="U4_U6.U5 TRI-SNRNP-ASSOCIATED PROTEIN 2"/>
    <property type="match status" value="1"/>
</dbReference>
<dbReference type="SMART" id="SM00290">
    <property type="entry name" value="ZnF_UBP"/>
    <property type="match status" value="1"/>
</dbReference>
<evidence type="ECO:0000256" key="5">
    <source>
        <dbReference type="ARBA" id="ARBA00022771"/>
    </source>
</evidence>
<dbReference type="InterPro" id="IPR001607">
    <property type="entry name" value="Znf_UBP"/>
</dbReference>
<dbReference type="EMBL" id="CAXHTA020000021">
    <property type="protein sequence ID" value="CAL5229982.1"/>
    <property type="molecule type" value="Genomic_DNA"/>
</dbReference>
<evidence type="ECO:0000259" key="12">
    <source>
        <dbReference type="PROSITE" id="PS50235"/>
    </source>
</evidence>
<dbReference type="CDD" id="cd02669">
    <property type="entry name" value="Peptidase_C19M"/>
    <property type="match status" value="1"/>
</dbReference>
<keyword evidence="15" id="KW-1185">Reference proteome</keyword>
<dbReference type="SUPFAM" id="SSF54001">
    <property type="entry name" value="Cysteine proteinases"/>
    <property type="match status" value="1"/>
</dbReference>
<feature type="compositionally biased region" description="Acidic residues" evidence="10">
    <location>
        <begin position="262"/>
        <end position="271"/>
    </location>
</feature>
<dbReference type="InterPro" id="IPR050185">
    <property type="entry name" value="Ub_carboxyl-term_hydrolase"/>
</dbReference>
<feature type="compositionally biased region" description="Polar residues" evidence="10">
    <location>
        <begin position="238"/>
        <end position="256"/>
    </location>
</feature>
<comment type="subcellular location">
    <subcellularLocation>
        <location evidence="1">Nucleus</location>
    </subcellularLocation>
</comment>
<keyword evidence="2" id="KW-0507">mRNA processing</keyword>
<dbReference type="InterPro" id="IPR001394">
    <property type="entry name" value="Peptidase_C19_UCH"/>
</dbReference>
<dbReference type="Proteomes" id="UP001497392">
    <property type="component" value="Unassembled WGS sequence"/>
</dbReference>
<keyword evidence="5 9" id="KW-0863">Zinc-finger</keyword>
<evidence type="ECO:0000259" key="13">
    <source>
        <dbReference type="PROSITE" id="PS50271"/>
    </source>
</evidence>
<name>A0ABP1GFA7_9CHLO</name>
<feature type="region of interest" description="Disordered" evidence="10">
    <location>
        <begin position="238"/>
        <end position="278"/>
    </location>
</feature>
<dbReference type="PANTHER" id="PTHR21646">
    <property type="entry name" value="UBIQUITIN CARBOXYL-TERMINAL HYDROLASE"/>
    <property type="match status" value="1"/>
</dbReference>
<dbReference type="Gene3D" id="3.30.40.10">
    <property type="entry name" value="Zinc/RING finger domain, C3HC4 (zinc finger)"/>
    <property type="match status" value="1"/>
</dbReference>
<keyword evidence="11" id="KW-0472">Membrane</keyword>
<dbReference type="InterPro" id="IPR038765">
    <property type="entry name" value="Papain-like_cys_pep_sf"/>
</dbReference>
<evidence type="ECO:0000313" key="15">
    <source>
        <dbReference type="Proteomes" id="UP001497392"/>
    </source>
</evidence>
<evidence type="ECO:0000256" key="7">
    <source>
        <dbReference type="ARBA" id="ARBA00023187"/>
    </source>
</evidence>
<evidence type="ECO:0000256" key="9">
    <source>
        <dbReference type="PROSITE-ProRule" id="PRU00502"/>
    </source>
</evidence>
<evidence type="ECO:0000256" key="2">
    <source>
        <dbReference type="ARBA" id="ARBA00022664"/>
    </source>
</evidence>
<evidence type="ECO:0000313" key="14">
    <source>
        <dbReference type="EMBL" id="CAL5229982.1"/>
    </source>
</evidence>
<dbReference type="InterPro" id="IPR013083">
    <property type="entry name" value="Znf_RING/FYVE/PHD"/>
</dbReference>
<reference evidence="14 15" key="1">
    <citation type="submission" date="2024-06" db="EMBL/GenBank/DDBJ databases">
        <authorList>
            <person name="Kraege A."/>
            <person name="Thomma B."/>
        </authorList>
    </citation>
    <scope>NUCLEOTIDE SEQUENCE [LARGE SCALE GENOMIC DNA]</scope>
</reference>
<evidence type="ECO:0000256" key="3">
    <source>
        <dbReference type="ARBA" id="ARBA00022723"/>
    </source>
</evidence>
<keyword evidence="6" id="KW-0862">Zinc</keyword>
<feature type="domain" description="USP" evidence="12">
    <location>
        <begin position="410"/>
        <end position="726"/>
    </location>
</feature>
<feature type="domain" description="UBP-type" evidence="13">
    <location>
        <begin position="288"/>
        <end position="385"/>
    </location>
</feature>
<keyword evidence="11" id="KW-1133">Transmembrane helix</keyword>
<sequence>MTLIQRWEDNFESLPWKSLQHTAKTRLICPFTGDPVTRRCINCETLVSTQAFHRKDILTTFLVGESVLGWPKAHAALKKVQDPTAGRVMVDEALDFRGNLYFGAMSACRVGCACWQRSFVLVQRWALILVCMSLVGTYTPWAFGQSLANLHSFGGKLQAASEAFGLFFASGALHVQLHAAASAVAFMTKYADRVPFPKPAIAPQNPVWLRTAVALLAEEAKLFDGNVEFVVRQTQLMKRSGEDTQNGTPEGQPSSSKKPRTEDDDDLDDDYLPTYAPSKLSSQKRLGRECPYLDTVSRQALDFDFEARCSVSLSTHNVYACLVCGSYYQGRGQHTHAFTHALETGHHMFMKLEDGRVYCLPEGYEVEDRSLDPIRYVLNPTFPPEKIPELDSDSKWMRALDGSEYMPGLVGLNNMSRNDYVNVIVEALSRVLPLRNFFLLPHNYSSCKSVLVQRFGALLRKMWNPRQFKGQVSPHEFMQQVMAASSKRFTIEKKSDPVEFLSWLLNTIHSDLTGGKRKKPSIISKCFQGELEITTEAGSGKAAQPGPDGQLHDHVERVPFLMLALDLPPAPLYKDALDKDIIPQIPIFELLHKFDASRVHDDIKNGRRRYRLTRLPSYLVLHFKRFTKNNFFWEKNPTIVNFPVRNLELRDVIPIPQGKDGKPVPSKYDLVANILHEGKAGEGAYRAHVHRRSEDAWYEVDDLRVTDILSQMVALSEAYMQIYEMKQVQSQPSDGPVKLRAEQGIRHLEHRCLNNPGITLVTDTWYVVTALIHQP</sequence>
<accession>A0ABP1GFA7</accession>
<dbReference type="SUPFAM" id="SSF57850">
    <property type="entry name" value="RING/U-box"/>
    <property type="match status" value="1"/>
</dbReference>
<keyword evidence="8" id="KW-0539">Nucleus</keyword>
<dbReference type="InterPro" id="IPR028889">
    <property type="entry name" value="USP"/>
</dbReference>
<feature type="transmembrane region" description="Helical" evidence="11">
    <location>
        <begin position="125"/>
        <end position="143"/>
    </location>
</feature>
<proteinExistence type="predicted"/>
<protein>
    <submittedName>
        <fullName evidence="14">G13414 protein</fullName>
    </submittedName>
</protein>
<organism evidence="14 15">
    <name type="scientific">Coccomyxa viridis</name>
    <dbReference type="NCBI Taxonomy" id="1274662"/>
    <lineage>
        <taxon>Eukaryota</taxon>
        <taxon>Viridiplantae</taxon>
        <taxon>Chlorophyta</taxon>
        <taxon>core chlorophytes</taxon>
        <taxon>Trebouxiophyceae</taxon>
        <taxon>Trebouxiophyceae incertae sedis</taxon>
        <taxon>Coccomyxaceae</taxon>
        <taxon>Coccomyxa</taxon>
    </lineage>
</organism>
<keyword evidence="7" id="KW-0508">mRNA splicing</keyword>
<evidence type="ECO:0000256" key="4">
    <source>
        <dbReference type="ARBA" id="ARBA00022728"/>
    </source>
</evidence>
<dbReference type="Pfam" id="PF00443">
    <property type="entry name" value="UCH"/>
    <property type="match status" value="1"/>
</dbReference>
<keyword evidence="3" id="KW-0479">Metal-binding</keyword>
<evidence type="ECO:0000256" key="6">
    <source>
        <dbReference type="ARBA" id="ARBA00022833"/>
    </source>
</evidence>
<comment type="caution">
    <text evidence="14">The sequence shown here is derived from an EMBL/GenBank/DDBJ whole genome shotgun (WGS) entry which is preliminary data.</text>
</comment>
<evidence type="ECO:0000256" key="10">
    <source>
        <dbReference type="SAM" id="MobiDB-lite"/>
    </source>
</evidence>
<dbReference type="PROSITE" id="PS50235">
    <property type="entry name" value="USP_3"/>
    <property type="match status" value="1"/>
</dbReference>
<gene>
    <name evidence="14" type="primary">g13414</name>
    <name evidence="14" type="ORF">VP750_LOCUS11888</name>
</gene>
<dbReference type="PROSITE" id="PS50271">
    <property type="entry name" value="ZF_UBP"/>
    <property type="match status" value="1"/>
</dbReference>
<keyword evidence="11" id="KW-0812">Transmembrane</keyword>
<dbReference type="InterPro" id="IPR033809">
    <property type="entry name" value="USP39"/>
</dbReference>
<dbReference type="Gene3D" id="3.90.70.10">
    <property type="entry name" value="Cysteine proteinases"/>
    <property type="match status" value="1"/>
</dbReference>
<evidence type="ECO:0000256" key="8">
    <source>
        <dbReference type="ARBA" id="ARBA00023242"/>
    </source>
</evidence>
<evidence type="ECO:0000256" key="11">
    <source>
        <dbReference type="SAM" id="Phobius"/>
    </source>
</evidence>
<evidence type="ECO:0000256" key="1">
    <source>
        <dbReference type="ARBA" id="ARBA00004123"/>
    </source>
</evidence>
<dbReference type="Pfam" id="PF02148">
    <property type="entry name" value="zf-UBP"/>
    <property type="match status" value="1"/>
</dbReference>
<keyword evidence="4" id="KW-0747">Spliceosome</keyword>